<comment type="caution">
    <text evidence="1">The sequence shown here is derived from an EMBL/GenBank/DDBJ whole genome shotgun (WGS) entry which is preliminary data.</text>
</comment>
<evidence type="ECO:0000313" key="1">
    <source>
        <dbReference type="EMBL" id="GGM20921.1"/>
    </source>
</evidence>
<keyword evidence="2" id="KW-1185">Reference proteome</keyword>
<proteinExistence type="predicted"/>
<dbReference type="EMBL" id="BMNB01000001">
    <property type="protein sequence ID" value="GGM20921.1"/>
    <property type="molecule type" value="Genomic_DNA"/>
</dbReference>
<name>A0A917THG9_9ACTN</name>
<reference evidence="1" key="2">
    <citation type="submission" date="2020-09" db="EMBL/GenBank/DDBJ databases">
        <authorList>
            <person name="Sun Q."/>
            <person name="Zhou Y."/>
        </authorList>
    </citation>
    <scope>NUCLEOTIDE SEQUENCE</scope>
    <source>
        <strain evidence="1">CGMCC 4.7312</strain>
    </source>
</reference>
<accession>A0A917THG9</accession>
<dbReference type="AlphaFoldDB" id="A0A917THG9"/>
<dbReference type="Proteomes" id="UP000608890">
    <property type="component" value="Unassembled WGS sequence"/>
</dbReference>
<gene>
    <name evidence="1" type="ORF">GCM10011608_01860</name>
</gene>
<reference evidence="1" key="1">
    <citation type="journal article" date="2014" name="Int. J. Syst. Evol. Microbiol.">
        <title>Complete genome sequence of Corynebacterium casei LMG S-19264T (=DSM 44701T), isolated from a smear-ripened cheese.</title>
        <authorList>
            <consortium name="US DOE Joint Genome Institute (JGI-PGF)"/>
            <person name="Walter F."/>
            <person name="Albersmeier A."/>
            <person name="Kalinowski J."/>
            <person name="Ruckert C."/>
        </authorList>
    </citation>
    <scope>NUCLEOTIDE SEQUENCE</scope>
    <source>
        <strain evidence="1">CGMCC 4.7312</strain>
    </source>
</reference>
<sequence length="253" mass="28109">MQYWFGRNRLPGWTSGKPVTNSTWTVPVFGNEPGEPCHAAAFGNSDCMQAWRWNLDYVVDPSGNSASYWYERETNKYGRNLDPADDATYHRGGWLDRIDYGTRQINGVDSVLNTNAPMRVSLGVADRCLTDCATRDEAHWPDTPWDMACSATSCPDKFYPTFWSTKRLSTITTQVRSGTGYRNVERWTLTHTFPDPGDGTRAGLWLDKVSHAGLAGGSVSVPDVEFTPVQMPNRVDAIGDFAAGPLRSRSAGR</sequence>
<evidence type="ECO:0000313" key="2">
    <source>
        <dbReference type="Proteomes" id="UP000608890"/>
    </source>
</evidence>
<organism evidence="1 2">
    <name type="scientific">Micromonospora sonchi</name>
    <dbReference type="NCBI Taxonomy" id="1763543"/>
    <lineage>
        <taxon>Bacteria</taxon>
        <taxon>Bacillati</taxon>
        <taxon>Actinomycetota</taxon>
        <taxon>Actinomycetes</taxon>
        <taxon>Micromonosporales</taxon>
        <taxon>Micromonosporaceae</taxon>
        <taxon>Micromonospora</taxon>
    </lineage>
</organism>
<protein>
    <submittedName>
        <fullName evidence="1">Uncharacterized protein</fullName>
    </submittedName>
</protein>